<keyword evidence="3" id="KW-1185">Reference proteome</keyword>
<evidence type="ECO:0000313" key="3">
    <source>
        <dbReference type="Proteomes" id="UP000463939"/>
    </source>
</evidence>
<dbReference type="RefSeq" id="WP_162084615.1">
    <property type="nucleotide sequence ID" value="NZ_AP021881.1"/>
</dbReference>
<dbReference type="EMBL" id="AP021881">
    <property type="protein sequence ID" value="BBP00744.1"/>
    <property type="molecule type" value="Genomic_DNA"/>
</dbReference>
<dbReference type="SUPFAM" id="SSF47413">
    <property type="entry name" value="lambda repressor-like DNA-binding domains"/>
    <property type="match status" value="1"/>
</dbReference>
<dbReference type="Gene3D" id="1.10.260.40">
    <property type="entry name" value="lambda repressor-like DNA-binding domains"/>
    <property type="match status" value="1"/>
</dbReference>
<dbReference type="KEGG" id="sniv:SFSGTM_14520"/>
<gene>
    <name evidence="2" type="ORF">SFSGTM_14520</name>
</gene>
<reference evidence="3" key="1">
    <citation type="submission" date="2019-11" db="EMBL/GenBank/DDBJ databases">
        <title>Isolation and characterization of a novel species in the genus Sulfuriferula.</title>
        <authorList>
            <person name="Mochizuki J."/>
            <person name="Kojima H."/>
            <person name="Fukui M."/>
        </authorList>
    </citation>
    <scope>NUCLEOTIDE SEQUENCE [LARGE SCALE GENOMIC DNA]</scope>
    <source>
        <strain evidence="3">SGTM</strain>
    </source>
</reference>
<dbReference type="Pfam" id="PF13443">
    <property type="entry name" value="HTH_26"/>
    <property type="match status" value="1"/>
</dbReference>
<feature type="domain" description="HTH cro/C1-type" evidence="1">
    <location>
        <begin position="5"/>
        <end position="67"/>
    </location>
</feature>
<protein>
    <recommendedName>
        <fullName evidence="1">HTH cro/C1-type domain-containing protein</fullName>
    </recommendedName>
</protein>
<sequence>MIKCHLSRMMGEKKLKISDLAMATNINRGTLTRLYKETITRIDIEVMNSLCVYFECGIGDLFEYKPDDPSGII</sequence>
<dbReference type="AlphaFoldDB" id="A0A809RIT3"/>
<dbReference type="InterPro" id="IPR001387">
    <property type="entry name" value="Cro/C1-type_HTH"/>
</dbReference>
<name>A0A809RIT3_9PROT</name>
<evidence type="ECO:0000259" key="1">
    <source>
        <dbReference type="Pfam" id="PF13443"/>
    </source>
</evidence>
<proteinExistence type="predicted"/>
<organism evidence="2 3">
    <name type="scientific">Sulfuriferula nivalis</name>
    <dbReference type="NCBI Taxonomy" id="2675298"/>
    <lineage>
        <taxon>Bacteria</taxon>
        <taxon>Pseudomonadati</taxon>
        <taxon>Pseudomonadota</taxon>
        <taxon>Betaproteobacteria</taxon>
        <taxon>Nitrosomonadales</taxon>
        <taxon>Sulfuricellaceae</taxon>
        <taxon>Sulfuriferula</taxon>
    </lineage>
</organism>
<evidence type="ECO:0000313" key="2">
    <source>
        <dbReference type="EMBL" id="BBP00744.1"/>
    </source>
</evidence>
<dbReference type="InterPro" id="IPR010982">
    <property type="entry name" value="Lambda_DNA-bd_dom_sf"/>
</dbReference>
<accession>A0A809RIT3</accession>
<dbReference type="GO" id="GO:0003677">
    <property type="term" value="F:DNA binding"/>
    <property type="evidence" value="ECO:0007669"/>
    <property type="project" value="InterPro"/>
</dbReference>
<dbReference type="Proteomes" id="UP000463939">
    <property type="component" value="Chromosome"/>
</dbReference>